<gene>
    <name evidence="3" type="primary">kduD_1</name>
    <name evidence="3" type="ORF">BN983_00005</name>
</gene>
<dbReference type="PROSITE" id="PS00061">
    <property type="entry name" value="ADH_SHORT"/>
    <property type="match status" value="1"/>
</dbReference>
<comment type="similarity">
    <text evidence="1">Belongs to the short-chain dehydrogenases/reductases (SDR) family.</text>
</comment>
<dbReference type="PRINTS" id="PR00081">
    <property type="entry name" value="GDHRDH"/>
</dbReference>
<evidence type="ECO:0000313" key="4">
    <source>
        <dbReference type="Proteomes" id="UP000028868"/>
    </source>
</evidence>
<dbReference type="PRINTS" id="PR00080">
    <property type="entry name" value="SDRFAMILY"/>
</dbReference>
<dbReference type="FunFam" id="3.40.50.720:FF:000084">
    <property type="entry name" value="Short-chain dehydrogenase reductase"/>
    <property type="match status" value="1"/>
</dbReference>
<dbReference type="Pfam" id="PF13561">
    <property type="entry name" value="adh_short_C2"/>
    <property type="match status" value="1"/>
</dbReference>
<dbReference type="InterPro" id="IPR020904">
    <property type="entry name" value="Sc_DH/Rdtase_CS"/>
</dbReference>
<dbReference type="RefSeq" id="WP_051744147.1">
    <property type="nucleotide sequence ID" value="NZ_CCDH010000002.1"/>
</dbReference>
<dbReference type="Gene3D" id="3.40.50.720">
    <property type="entry name" value="NAD(P)-binding Rossmann-like Domain"/>
    <property type="match status" value="1"/>
</dbReference>
<dbReference type="OrthoDB" id="9803333at2"/>
<dbReference type="SUPFAM" id="SSF51735">
    <property type="entry name" value="NAD(P)-binding Rossmann-fold domains"/>
    <property type="match status" value="1"/>
</dbReference>
<dbReference type="InterPro" id="IPR002347">
    <property type="entry name" value="SDR_fam"/>
</dbReference>
<dbReference type="EMBL" id="CCDI010000001">
    <property type="protein sequence ID" value="CDQ21811.1"/>
    <property type="molecule type" value="Genomic_DNA"/>
</dbReference>
<evidence type="ECO:0000256" key="2">
    <source>
        <dbReference type="ARBA" id="ARBA00023002"/>
    </source>
</evidence>
<dbReference type="GO" id="GO:0016616">
    <property type="term" value="F:oxidoreductase activity, acting on the CH-OH group of donors, NAD or NADP as acceptor"/>
    <property type="evidence" value="ECO:0007669"/>
    <property type="project" value="TreeGrafter"/>
</dbReference>
<evidence type="ECO:0000256" key="1">
    <source>
        <dbReference type="ARBA" id="ARBA00006484"/>
    </source>
</evidence>
<sequence length="255" mass="28301">MEPEHLFKLNGKVAMVTGASKGIGKDIAKLLARAGADLALVARNKEELENVAAEIKALGKDAFILPFDLSDIIEIPAIVKRVMDHFGHIDILINNAGLNIAKEAESVTEDDWDKVMDINLKSVFFLSKEVGHYMREQQYGKIINMSSQMAFVGYFKRTAYSASKGGVTQLTKSLAIEWAQDQINVNAIAPTFIETDMTKPMFEDDRFKQEILNRIPLGRLAKTEDLYGSVLFLASDSSSMVTGHTIRVDGGWTVW</sequence>
<dbReference type="AlphaFoldDB" id="A0A024P1K9"/>
<reference evidence="3 4" key="2">
    <citation type="submission" date="2014-05" db="EMBL/GenBank/DDBJ databases">
        <title>Draft genome sequence of Halobacillus karajensis HK-03.</title>
        <authorList>
            <person name="Khelaifia S."/>
            <person name="Croce O."/>
            <person name="Lagier J.C."/>
            <person name="Raoult D."/>
        </authorList>
    </citation>
    <scope>NUCLEOTIDE SEQUENCE [LARGE SCALE GENOMIC DNA]</scope>
    <source>
        <strain evidence="3 4">HD-03</strain>
    </source>
</reference>
<keyword evidence="4" id="KW-1185">Reference proteome</keyword>
<evidence type="ECO:0000313" key="3">
    <source>
        <dbReference type="EMBL" id="CDQ21811.1"/>
    </source>
</evidence>
<accession>A0A024P1K9</accession>
<name>A0A024P1K9_9BACI</name>
<dbReference type="GO" id="GO:0008206">
    <property type="term" value="P:bile acid metabolic process"/>
    <property type="evidence" value="ECO:0007669"/>
    <property type="project" value="UniProtKB-ARBA"/>
</dbReference>
<proteinExistence type="inferred from homology"/>
<dbReference type="PANTHER" id="PTHR42760">
    <property type="entry name" value="SHORT-CHAIN DEHYDROGENASES/REDUCTASES FAMILY MEMBER"/>
    <property type="match status" value="1"/>
</dbReference>
<comment type="caution">
    <text evidence="3">The sequence shown here is derived from an EMBL/GenBank/DDBJ whole genome shotgun (WGS) entry which is preliminary data.</text>
</comment>
<dbReference type="NCBIfam" id="NF005559">
    <property type="entry name" value="PRK07231.1"/>
    <property type="match status" value="1"/>
</dbReference>
<reference evidence="4" key="1">
    <citation type="submission" date="2014-03" db="EMBL/GenBank/DDBJ databases">
        <authorList>
            <person name="Urmite Genomes U."/>
        </authorList>
    </citation>
    <scope>NUCLEOTIDE SEQUENCE [LARGE SCALE GENOMIC DNA]</scope>
    <source>
        <strain evidence="4">HD-03</strain>
    </source>
</reference>
<protein>
    <submittedName>
        <fullName evidence="3">2-dehydro-3-deoxy-D-gluconate 5-dehydrogenase</fullName>
    </submittedName>
</protein>
<dbReference type="Proteomes" id="UP000028868">
    <property type="component" value="Unassembled WGS sequence"/>
</dbReference>
<dbReference type="InterPro" id="IPR036291">
    <property type="entry name" value="NAD(P)-bd_dom_sf"/>
</dbReference>
<organism evidence="3 4">
    <name type="scientific">Halobacillus karajensis</name>
    <dbReference type="NCBI Taxonomy" id="195088"/>
    <lineage>
        <taxon>Bacteria</taxon>
        <taxon>Bacillati</taxon>
        <taxon>Bacillota</taxon>
        <taxon>Bacilli</taxon>
        <taxon>Bacillales</taxon>
        <taxon>Bacillaceae</taxon>
        <taxon>Halobacillus</taxon>
    </lineage>
</organism>
<keyword evidence="2" id="KW-0560">Oxidoreductase</keyword>